<feature type="binding site" evidence="8">
    <location>
        <position position="107"/>
    </location>
    <ligand>
        <name>GTP</name>
        <dbReference type="ChEBI" id="CHEBI:37565"/>
    </ligand>
</feature>
<name>M0HQW3_HALGM</name>
<dbReference type="Proteomes" id="UP000011571">
    <property type="component" value="Unassembled WGS sequence"/>
</dbReference>
<dbReference type="AlphaFoldDB" id="M0HQW3"/>
<dbReference type="GO" id="GO:0061603">
    <property type="term" value="F:molybdenum cofactor guanylyltransferase activity"/>
    <property type="evidence" value="ECO:0007669"/>
    <property type="project" value="UniProtKB-EC"/>
</dbReference>
<dbReference type="GO" id="GO:0006777">
    <property type="term" value="P:Mo-molybdopterin cofactor biosynthetic process"/>
    <property type="evidence" value="ECO:0007669"/>
    <property type="project" value="UniProtKB-KW"/>
</dbReference>
<dbReference type="InterPro" id="IPR025877">
    <property type="entry name" value="MobA-like_NTP_Trfase"/>
</dbReference>
<keyword evidence="11" id="KW-1185">Reference proteome</keyword>
<gene>
    <name evidence="8" type="primary">mobA</name>
    <name evidence="10" type="ORF">C454_01165</name>
</gene>
<dbReference type="InterPro" id="IPR029044">
    <property type="entry name" value="Nucleotide-diphossugar_trans"/>
</dbReference>
<comment type="caution">
    <text evidence="8">Lacks conserved residue(s) required for the propagation of feature annotation.</text>
</comment>
<dbReference type="HAMAP" id="MF_00316">
    <property type="entry name" value="MobA"/>
    <property type="match status" value="1"/>
</dbReference>
<comment type="cofactor">
    <cofactor evidence="8">
        <name>Mg(2+)</name>
        <dbReference type="ChEBI" id="CHEBI:18420"/>
    </cofactor>
</comment>
<reference evidence="10 11" key="1">
    <citation type="journal article" date="2014" name="PLoS Genet.">
        <title>Phylogenetically driven sequencing of extremely halophilic archaea reveals strategies for static and dynamic osmo-response.</title>
        <authorList>
            <person name="Becker E.A."/>
            <person name="Seitzer P.M."/>
            <person name="Tritt A."/>
            <person name="Larsen D."/>
            <person name="Krusor M."/>
            <person name="Yao A.I."/>
            <person name="Wu D."/>
            <person name="Madern D."/>
            <person name="Eisen J.A."/>
            <person name="Darling A.E."/>
            <person name="Facciotti M.T."/>
        </authorList>
    </citation>
    <scope>NUCLEOTIDE SEQUENCE [LARGE SCALE GENOMIC DNA]</scope>
    <source>
        <strain evidence="11">ATCC 33959 / DSM 4427 / JCM 8863 / NBRC 102184 / NCIMB 2188 / Ma 2.38</strain>
    </source>
</reference>
<evidence type="ECO:0000256" key="6">
    <source>
        <dbReference type="ARBA" id="ARBA00023134"/>
    </source>
</evidence>
<evidence type="ECO:0000256" key="8">
    <source>
        <dbReference type="HAMAP-Rule" id="MF_00316"/>
    </source>
</evidence>
<dbReference type="Gene3D" id="3.90.550.10">
    <property type="entry name" value="Spore Coat Polysaccharide Biosynthesis Protein SpsA, Chain A"/>
    <property type="match status" value="1"/>
</dbReference>
<dbReference type="PANTHER" id="PTHR19136:SF81">
    <property type="entry name" value="MOLYBDENUM COFACTOR GUANYLYLTRANSFERASE"/>
    <property type="match status" value="1"/>
</dbReference>
<comment type="similarity">
    <text evidence="8">Belongs to the MobA family.</text>
</comment>
<keyword evidence="5 8" id="KW-0460">Magnesium</keyword>
<dbReference type="GO" id="GO:0005737">
    <property type="term" value="C:cytoplasm"/>
    <property type="evidence" value="ECO:0007669"/>
    <property type="project" value="UniProtKB-SubCell"/>
</dbReference>
<comment type="caution">
    <text evidence="10">The sequence shown here is derived from an EMBL/GenBank/DDBJ whole genome shotgun (WGS) entry which is preliminary data.</text>
</comment>
<proteinExistence type="inferred from homology"/>
<evidence type="ECO:0000259" key="9">
    <source>
        <dbReference type="Pfam" id="PF12804"/>
    </source>
</evidence>
<feature type="binding site" evidence="8">
    <location>
        <position position="107"/>
    </location>
    <ligand>
        <name>Mg(2+)</name>
        <dbReference type="ChEBI" id="CHEBI:18420"/>
    </ligand>
</feature>
<organism evidence="10 11">
    <name type="scientific">Haloferax gibbonsii (strain ATCC 33959 / DSM 4427 / JCM 8863 / NBRC 102184 / NCIMB 2188 / Ma 2.38)</name>
    <dbReference type="NCBI Taxonomy" id="1227459"/>
    <lineage>
        <taxon>Archaea</taxon>
        <taxon>Methanobacteriati</taxon>
        <taxon>Methanobacteriota</taxon>
        <taxon>Stenosarchaea group</taxon>
        <taxon>Halobacteria</taxon>
        <taxon>Halobacteriales</taxon>
        <taxon>Haloferacaceae</taxon>
        <taxon>Haloferax</taxon>
    </lineage>
</organism>
<dbReference type="PATRIC" id="fig|1227459.3.peg.192"/>
<keyword evidence="7 8" id="KW-0501">Molybdenum cofactor biosynthesis</keyword>
<dbReference type="GO" id="GO:0046872">
    <property type="term" value="F:metal ion binding"/>
    <property type="evidence" value="ECO:0007669"/>
    <property type="project" value="UniProtKB-KW"/>
</dbReference>
<evidence type="ECO:0000256" key="7">
    <source>
        <dbReference type="ARBA" id="ARBA00023150"/>
    </source>
</evidence>
<feature type="binding site" evidence="8">
    <location>
        <position position="53"/>
    </location>
    <ligand>
        <name>GTP</name>
        <dbReference type="ChEBI" id="CHEBI:37565"/>
    </ligand>
</feature>
<comment type="subcellular location">
    <subcellularLocation>
        <location evidence="8">Cytoplasm</location>
    </subcellularLocation>
</comment>
<dbReference type="EMBL" id="AOLJ01000003">
    <property type="protein sequence ID" value="ELZ85484.1"/>
    <property type="molecule type" value="Genomic_DNA"/>
</dbReference>
<dbReference type="SUPFAM" id="SSF53448">
    <property type="entry name" value="Nucleotide-diphospho-sugar transferases"/>
    <property type="match status" value="1"/>
</dbReference>
<keyword evidence="6 8" id="KW-0342">GTP-binding</keyword>
<dbReference type="GO" id="GO:0005525">
    <property type="term" value="F:GTP binding"/>
    <property type="evidence" value="ECO:0007669"/>
    <property type="project" value="UniProtKB-UniRule"/>
</dbReference>
<dbReference type="Pfam" id="PF12804">
    <property type="entry name" value="NTP_transf_3"/>
    <property type="match status" value="1"/>
</dbReference>
<accession>M0HQW3</accession>
<feature type="binding site" evidence="8">
    <location>
        <begin position="12"/>
        <end position="14"/>
    </location>
    <ligand>
        <name>GTP</name>
        <dbReference type="ChEBI" id="CHEBI:37565"/>
    </ligand>
</feature>
<dbReference type="EC" id="2.7.7.77" evidence="8"/>
<keyword evidence="1 8" id="KW-0963">Cytoplasm</keyword>
<evidence type="ECO:0000256" key="3">
    <source>
        <dbReference type="ARBA" id="ARBA00022723"/>
    </source>
</evidence>
<evidence type="ECO:0000256" key="5">
    <source>
        <dbReference type="ARBA" id="ARBA00022842"/>
    </source>
</evidence>
<evidence type="ECO:0000313" key="11">
    <source>
        <dbReference type="Proteomes" id="UP000011571"/>
    </source>
</evidence>
<evidence type="ECO:0000256" key="4">
    <source>
        <dbReference type="ARBA" id="ARBA00022741"/>
    </source>
</evidence>
<dbReference type="CDD" id="cd02503">
    <property type="entry name" value="MobA"/>
    <property type="match status" value="1"/>
</dbReference>
<keyword evidence="3 8" id="KW-0479">Metal-binding</keyword>
<comment type="catalytic activity">
    <reaction evidence="8">
        <text>Mo-molybdopterin + GTP + H(+) = Mo-molybdopterin guanine dinucleotide + diphosphate</text>
        <dbReference type="Rhea" id="RHEA:34243"/>
        <dbReference type="ChEBI" id="CHEBI:15378"/>
        <dbReference type="ChEBI" id="CHEBI:33019"/>
        <dbReference type="ChEBI" id="CHEBI:37565"/>
        <dbReference type="ChEBI" id="CHEBI:71302"/>
        <dbReference type="ChEBI" id="CHEBI:71310"/>
        <dbReference type="EC" id="2.7.7.77"/>
    </reaction>
</comment>
<comment type="domain">
    <text evidence="8">The N-terminal domain determines nucleotide recognition and specific binding, while the C-terminal domain determines the specific binding to the target protein.</text>
</comment>
<feature type="binding site" evidence="8">
    <location>
        <position position="25"/>
    </location>
    <ligand>
        <name>GTP</name>
        <dbReference type="ChEBI" id="CHEBI:37565"/>
    </ligand>
</feature>
<dbReference type="InterPro" id="IPR013482">
    <property type="entry name" value="Molybde_CF_guanTrfase"/>
</dbReference>
<dbReference type="PANTHER" id="PTHR19136">
    <property type="entry name" value="MOLYBDENUM COFACTOR GUANYLYLTRANSFERASE"/>
    <property type="match status" value="1"/>
</dbReference>
<sequence length="208" mass="22383">MNTLSMRTGVIIAGGYSTRFGAEDKAVASLAGTPLIRRVADQMVDVIDSLVVNCRPEQTAALRTALDGYDRPITIAEDAACDEGPMSGIMTGLRAVETEYAFVAACDMPFLEPALIDGLFERAAGHDAAVPRVGDGWFQPTHAVYRASAMADACETALAEGSHKIIDPLFTLDYVVVGEDEVREYASLDTFENINTPEELAHAAERLR</sequence>
<evidence type="ECO:0000313" key="10">
    <source>
        <dbReference type="EMBL" id="ELZ85484.1"/>
    </source>
</evidence>
<evidence type="ECO:0000256" key="1">
    <source>
        <dbReference type="ARBA" id="ARBA00022490"/>
    </source>
</evidence>
<comment type="function">
    <text evidence="8">Transfers a GMP moiety from GTP to Mo-molybdopterin (Mo-MPT) cofactor (Moco or molybdenum cofactor) to form Mo-molybdopterin guanine dinucleotide (Mo-MGD) cofactor.</text>
</comment>
<protein>
    <recommendedName>
        <fullName evidence="8">Probable molybdenum cofactor guanylyltransferase</fullName>
        <shortName evidence="8">MoCo guanylyltransferase</shortName>
        <ecNumber evidence="8">2.7.7.77</ecNumber>
    </recommendedName>
    <alternativeName>
        <fullName evidence="8">GTP:molybdopterin guanylyltransferase</fullName>
    </alternativeName>
    <alternativeName>
        <fullName evidence="8">Mo-MPT guanylyltransferase</fullName>
    </alternativeName>
    <alternativeName>
        <fullName evidence="8">Molybdopterin guanylyltransferase</fullName>
    </alternativeName>
    <alternativeName>
        <fullName evidence="8">Molybdopterin-guanine dinucleotide synthase</fullName>
        <shortName evidence="8">MGD synthase</shortName>
    </alternativeName>
</protein>
<evidence type="ECO:0000256" key="2">
    <source>
        <dbReference type="ARBA" id="ARBA00022679"/>
    </source>
</evidence>
<keyword evidence="2 8" id="KW-0808">Transferase</keyword>
<feature type="domain" description="MobA-like NTP transferase" evidence="9">
    <location>
        <begin position="9"/>
        <end position="165"/>
    </location>
</feature>
<keyword evidence="4 8" id="KW-0547">Nucleotide-binding</keyword>